<organism evidence="1 2">
    <name type="scientific">Amycolatopsis acidicola</name>
    <dbReference type="NCBI Taxonomy" id="2596893"/>
    <lineage>
        <taxon>Bacteria</taxon>
        <taxon>Bacillati</taxon>
        <taxon>Actinomycetota</taxon>
        <taxon>Actinomycetes</taxon>
        <taxon>Pseudonocardiales</taxon>
        <taxon>Pseudonocardiaceae</taxon>
        <taxon>Amycolatopsis</taxon>
    </lineage>
</organism>
<dbReference type="InterPro" id="IPR036396">
    <property type="entry name" value="Cyt_P450_sf"/>
</dbReference>
<evidence type="ECO:0000313" key="1">
    <source>
        <dbReference type="EMBL" id="KAA9156233.1"/>
    </source>
</evidence>
<keyword evidence="2" id="KW-1185">Reference proteome</keyword>
<dbReference type="GO" id="GO:0016705">
    <property type="term" value="F:oxidoreductase activity, acting on paired donors, with incorporation or reduction of molecular oxygen"/>
    <property type="evidence" value="ECO:0007669"/>
    <property type="project" value="InterPro"/>
</dbReference>
<dbReference type="EMBL" id="VMNW02000051">
    <property type="protein sequence ID" value="KAA9156233.1"/>
    <property type="molecule type" value="Genomic_DNA"/>
</dbReference>
<feature type="non-terminal residue" evidence="1">
    <location>
        <position position="101"/>
    </location>
</feature>
<sequence>MHDFDKDFFRDDAFVADPYPYYEALRARCPVHREDHHDVLMVTGYDEAVEVFGDADRFSSCIAVTGPFPGFPVPLEGDDVSGLIEEHRDKLPMSDQLPTLD</sequence>
<dbReference type="Proteomes" id="UP000319769">
    <property type="component" value="Unassembled WGS sequence"/>
</dbReference>
<dbReference type="Gene3D" id="3.30.43.20">
    <property type="match status" value="1"/>
</dbReference>
<proteinExistence type="predicted"/>
<dbReference type="AlphaFoldDB" id="A0A5N0UV27"/>
<accession>A0A5N0UV27</accession>
<dbReference type="GO" id="GO:0020037">
    <property type="term" value="F:heme binding"/>
    <property type="evidence" value="ECO:0007669"/>
    <property type="project" value="InterPro"/>
</dbReference>
<protein>
    <submittedName>
        <fullName evidence="1">Cytochrome P450</fullName>
    </submittedName>
</protein>
<name>A0A5N0UV27_9PSEU</name>
<gene>
    <name evidence="1" type="ORF">FPZ12_028355</name>
</gene>
<dbReference type="GO" id="GO:0004497">
    <property type="term" value="F:monooxygenase activity"/>
    <property type="evidence" value="ECO:0007669"/>
    <property type="project" value="InterPro"/>
</dbReference>
<evidence type="ECO:0000313" key="2">
    <source>
        <dbReference type="Proteomes" id="UP000319769"/>
    </source>
</evidence>
<dbReference type="GO" id="GO:0005506">
    <property type="term" value="F:iron ion binding"/>
    <property type="evidence" value="ECO:0007669"/>
    <property type="project" value="InterPro"/>
</dbReference>
<dbReference type="SUPFAM" id="SSF48264">
    <property type="entry name" value="Cytochrome P450"/>
    <property type="match status" value="1"/>
</dbReference>
<reference evidence="1" key="1">
    <citation type="submission" date="2019-09" db="EMBL/GenBank/DDBJ databases">
        <authorList>
            <person name="Teo W.F.A."/>
            <person name="Duangmal K."/>
        </authorList>
    </citation>
    <scope>NUCLEOTIDE SEQUENCE [LARGE SCALE GENOMIC DNA]</scope>
    <source>
        <strain evidence="1">K81G1</strain>
    </source>
</reference>
<comment type="caution">
    <text evidence="1">The sequence shown here is derived from an EMBL/GenBank/DDBJ whole genome shotgun (WGS) entry which is preliminary data.</text>
</comment>